<evidence type="ECO:0000313" key="3">
    <source>
        <dbReference type="Proteomes" id="UP000435187"/>
    </source>
</evidence>
<evidence type="ECO:0000256" key="1">
    <source>
        <dbReference type="SAM" id="Phobius"/>
    </source>
</evidence>
<dbReference type="AlphaFoldDB" id="A0A6N7QZP3"/>
<keyword evidence="1" id="KW-0812">Transmembrane</keyword>
<proteinExistence type="predicted"/>
<keyword evidence="1" id="KW-1133">Transmembrane helix</keyword>
<accession>A0A6N7QZP3</accession>
<dbReference type="RefSeq" id="WP_153834948.1">
    <property type="nucleotide sequence ID" value="NZ_JBHUMW010000103.1"/>
</dbReference>
<keyword evidence="3" id="KW-1185">Reference proteome</keyword>
<sequence length="94" mass="10661">MANLRRVEEYRGTFTASLSTLRDMEDANYQAFTSLYRQYRDSNVVENLLTGIGGAALGIIFALAPVKPPIVGKKKDIFHKIIMKSNLNWKVIRD</sequence>
<keyword evidence="1" id="KW-0472">Membrane</keyword>
<feature type="transmembrane region" description="Helical" evidence="1">
    <location>
        <begin position="48"/>
        <end position="66"/>
    </location>
</feature>
<dbReference type="EMBL" id="WJEE01000012">
    <property type="protein sequence ID" value="MRI66200.1"/>
    <property type="molecule type" value="Genomic_DNA"/>
</dbReference>
<organism evidence="2 3">
    <name type="scientific">Gracilibacillus thailandensis</name>
    <dbReference type="NCBI Taxonomy" id="563735"/>
    <lineage>
        <taxon>Bacteria</taxon>
        <taxon>Bacillati</taxon>
        <taxon>Bacillota</taxon>
        <taxon>Bacilli</taxon>
        <taxon>Bacillales</taxon>
        <taxon>Bacillaceae</taxon>
        <taxon>Gracilibacillus</taxon>
    </lineage>
</organism>
<comment type="caution">
    <text evidence="2">The sequence shown here is derived from an EMBL/GenBank/DDBJ whole genome shotgun (WGS) entry which is preliminary data.</text>
</comment>
<protein>
    <submittedName>
        <fullName evidence="2">Uncharacterized protein</fullName>
    </submittedName>
</protein>
<reference evidence="2 3" key="1">
    <citation type="submission" date="2019-10" db="EMBL/GenBank/DDBJ databases">
        <title>Gracilibacillus salitolerans sp. nov., a moderate halophile isolated from a saline soil in northwest China.</title>
        <authorList>
            <person name="Gan L."/>
        </authorList>
    </citation>
    <scope>NUCLEOTIDE SEQUENCE [LARGE SCALE GENOMIC DNA]</scope>
    <source>
        <strain evidence="2 3">TP2-8</strain>
    </source>
</reference>
<evidence type="ECO:0000313" key="2">
    <source>
        <dbReference type="EMBL" id="MRI66200.1"/>
    </source>
</evidence>
<name>A0A6N7QZP3_9BACI</name>
<dbReference type="Proteomes" id="UP000435187">
    <property type="component" value="Unassembled WGS sequence"/>
</dbReference>
<gene>
    <name evidence="2" type="ORF">GH885_07550</name>
</gene>